<dbReference type="NCBIfam" id="TIGR02001">
    <property type="entry name" value="gcw_chp"/>
    <property type="match status" value="1"/>
</dbReference>
<keyword evidence="2" id="KW-1185">Reference proteome</keyword>
<dbReference type="EMBL" id="OOGT01000413">
    <property type="protein sequence ID" value="SPL72647.1"/>
    <property type="molecule type" value="Genomic_DNA"/>
</dbReference>
<dbReference type="Proteomes" id="UP000245974">
    <property type="component" value="Unassembled WGS sequence"/>
</dbReference>
<dbReference type="AlphaFoldDB" id="A0A2U3N4P3"/>
<organism evidence="1 2">
    <name type="scientific">Acinetobacter stercoris</name>
    <dbReference type="NCBI Taxonomy" id="2126983"/>
    <lineage>
        <taxon>Bacteria</taxon>
        <taxon>Pseudomonadati</taxon>
        <taxon>Pseudomonadota</taxon>
        <taxon>Gammaproteobacteria</taxon>
        <taxon>Moraxellales</taxon>
        <taxon>Moraxellaceae</taxon>
        <taxon>Acinetobacter</taxon>
    </lineage>
</organism>
<dbReference type="Pfam" id="PF09694">
    <property type="entry name" value="Gcw_chp"/>
    <property type="match status" value="1"/>
</dbReference>
<evidence type="ECO:0000313" key="2">
    <source>
        <dbReference type="Proteomes" id="UP000245974"/>
    </source>
</evidence>
<sequence>MSCSLFAKENDPTTESSTISGNVGIVSKYIYRGGVENDDPAAQAGLEYIHRSGIKVGYWGSTLDYNPGNEDKNHGFEHDFYIAYTHQLNQDWSYAIQATAYVYHDANKVRSEQGEKRPITSYDVLYNLSYKNLTLAAAVTLADASATNAGDAYFSASYIYPLPMDFNLNTSIGATAYNSDRDDSVVQTEKDFAFNEARIGISKTFTNTGLTASFDYVMGGQDRMGSDFDDHAVFGLNYSF</sequence>
<evidence type="ECO:0008006" key="3">
    <source>
        <dbReference type="Google" id="ProtNLM"/>
    </source>
</evidence>
<gene>
    <name evidence="1" type="ORF">KPC_3825</name>
</gene>
<evidence type="ECO:0000313" key="1">
    <source>
        <dbReference type="EMBL" id="SPL72647.1"/>
    </source>
</evidence>
<dbReference type="InParanoid" id="A0A2U3N4P3"/>
<name>A0A2U3N4P3_9GAMM</name>
<accession>A0A2U3N4P3</accession>
<reference evidence="2" key="1">
    <citation type="submission" date="2018-03" db="EMBL/GenBank/DDBJ databases">
        <authorList>
            <person name="Blom J."/>
        </authorList>
    </citation>
    <scope>NUCLEOTIDE SEQUENCE [LARGE SCALE GENOMIC DNA]</scope>
    <source>
        <strain evidence="2">KPC-SM-21</strain>
    </source>
</reference>
<dbReference type="RefSeq" id="WP_228212365.1">
    <property type="nucleotide sequence ID" value="NZ_OOGT01000413.1"/>
</dbReference>
<dbReference type="InterPro" id="IPR010239">
    <property type="entry name" value="CHP02001"/>
</dbReference>
<protein>
    <recommendedName>
        <fullName evidence="3">Porin</fullName>
    </recommendedName>
</protein>
<proteinExistence type="predicted"/>